<keyword evidence="2" id="KW-1185">Reference proteome</keyword>
<dbReference type="PANTHER" id="PTHR31094:SF2">
    <property type="entry name" value="RIKEN CDNA 2310061I04 GENE"/>
    <property type="match status" value="1"/>
</dbReference>
<dbReference type="PANTHER" id="PTHR31094">
    <property type="entry name" value="RIKEN CDNA 2310061I04 GENE"/>
    <property type="match status" value="1"/>
</dbReference>
<evidence type="ECO:0000313" key="1">
    <source>
        <dbReference type="EMBL" id="OBZ86401.1"/>
    </source>
</evidence>
<evidence type="ECO:0000313" key="2">
    <source>
        <dbReference type="Proteomes" id="UP000093000"/>
    </source>
</evidence>
<dbReference type="OrthoDB" id="1099063at2759"/>
<dbReference type="InterPro" id="IPR018790">
    <property type="entry name" value="DUF2358"/>
</dbReference>
<accession>A0A1C7NBH9</accession>
<dbReference type="InParanoid" id="A0A1C7NBH9"/>
<dbReference type="AlphaFoldDB" id="A0A1C7NBH9"/>
<gene>
    <name evidence="1" type="ORF">A0J61_05547</name>
</gene>
<sequence>MILSYSLKRTLSRRLFNSIHYRPLTQSNRPKEYELRVGFAIATLQDDIPLFFSRGLTEHTIYSPHIKLSDPHYTKLSIHGRTAYLGIAQMLRWSSSMYFDDIQLEILKMRVLSEDDPLSMDEDMYGDTMFSSIHQAEDDLKSRGPVKRLEVRWKLEGTNHGHWLRSQPSTRHIEGVFVYHFDEDGYIDEHRIQRIVPPPSKRVVLLHSLGVRLRSLFWERPPVLNPGF</sequence>
<reference evidence="1 2" key="1">
    <citation type="submission" date="2016-03" db="EMBL/GenBank/DDBJ databases">
        <title>Choanephora cucurbitarum.</title>
        <authorList>
            <person name="Min B."/>
            <person name="Park H."/>
            <person name="Park J.-H."/>
            <person name="Shin H.-D."/>
            <person name="Choi I.-G."/>
        </authorList>
    </citation>
    <scope>NUCLEOTIDE SEQUENCE [LARGE SCALE GENOMIC DNA]</scope>
    <source>
        <strain evidence="1 2">KUS-F28377</strain>
    </source>
</reference>
<proteinExistence type="predicted"/>
<dbReference type="EMBL" id="LUGH01000302">
    <property type="protein sequence ID" value="OBZ86401.1"/>
    <property type="molecule type" value="Genomic_DNA"/>
</dbReference>
<dbReference type="Proteomes" id="UP000093000">
    <property type="component" value="Unassembled WGS sequence"/>
</dbReference>
<name>A0A1C7NBH9_9FUNG</name>
<organism evidence="1 2">
    <name type="scientific">Choanephora cucurbitarum</name>
    <dbReference type="NCBI Taxonomy" id="101091"/>
    <lineage>
        <taxon>Eukaryota</taxon>
        <taxon>Fungi</taxon>
        <taxon>Fungi incertae sedis</taxon>
        <taxon>Mucoromycota</taxon>
        <taxon>Mucoromycotina</taxon>
        <taxon>Mucoromycetes</taxon>
        <taxon>Mucorales</taxon>
        <taxon>Mucorineae</taxon>
        <taxon>Choanephoraceae</taxon>
        <taxon>Choanephoroideae</taxon>
        <taxon>Choanephora</taxon>
    </lineage>
</organism>
<protein>
    <submittedName>
        <fullName evidence="1">Uncharacterized protein</fullName>
    </submittedName>
</protein>
<dbReference type="Pfam" id="PF10184">
    <property type="entry name" value="DUF2358"/>
    <property type="match status" value="1"/>
</dbReference>
<comment type="caution">
    <text evidence="1">The sequence shown here is derived from an EMBL/GenBank/DDBJ whole genome shotgun (WGS) entry which is preliminary data.</text>
</comment>
<dbReference type="STRING" id="101091.A0A1C7NBH9"/>